<sequence>MRFSAVLLAALSTATFGYAQSMSGGDATFYSAGLGSCGFFNTDADFIVAVD</sequence>
<feature type="chain" id="PRO_5023017003" evidence="1">
    <location>
        <begin position="20"/>
        <end position="51"/>
    </location>
</feature>
<feature type="signal peptide" evidence="1">
    <location>
        <begin position="1"/>
        <end position="19"/>
    </location>
</feature>
<proteinExistence type="predicted"/>
<organism evidence="2 3">
    <name type="scientific">Polyporus arcularius HHB13444</name>
    <dbReference type="NCBI Taxonomy" id="1314778"/>
    <lineage>
        <taxon>Eukaryota</taxon>
        <taxon>Fungi</taxon>
        <taxon>Dikarya</taxon>
        <taxon>Basidiomycota</taxon>
        <taxon>Agaricomycotina</taxon>
        <taxon>Agaricomycetes</taxon>
        <taxon>Polyporales</taxon>
        <taxon>Polyporaceae</taxon>
        <taxon>Polyporus</taxon>
    </lineage>
</organism>
<gene>
    <name evidence="2" type="ORF">K466DRAFT_602516</name>
</gene>
<dbReference type="EMBL" id="ML211360">
    <property type="protein sequence ID" value="TFK83857.1"/>
    <property type="molecule type" value="Genomic_DNA"/>
</dbReference>
<keyword evidence="1" id="KW-0732">Signal</keyword>
<evidence type="ECO:0000256" key="1">
    <source>
        <dbReference type="SAM" id="SignalP"/>
    </source>
</evidence>
<protein>
    <submittedName>
        <fullName evidence="2">Uncharacterized protein</fullName>
    </submittedName>
</protein>
<accession>A0A5C3P4S5</accession>
<reference evidence="2 3" key="1">
    <citation type="journal article" date="2019" name="Nat. Ecol. Evol.">
        <title>Megaphylogeny resolves global patterns of mushroom evolution.</title>
        <authorList>
            <person name="Varga T."/>
            <person name="Krizsan K."/>
            <person name="Foldi C."/>
            <person name="Dima B."/>
            <person name="Sanchez-Garcia M."/>
            <person name="Sanchez-Ramirez S."/>
            <person name="Szollosi G.J."/>
            <person name="Szarkandi J.G."/>
            <person name="Papp V."/>
            <person name="Albert L."/>
            <person name="Andreopoulos W."/>
            <person name="Angelini C."/>
            <person name="Antonin V."/>
            <person name="Barry K.W."/>
            <person name="Bougher N.L."/>
            <person name="Buchanan P."/>
            <person name="Buyck B."/>
            <person name="Bense V."/>
            <person name="Catcheside P."/>
            <person name="Chovatia M."/>
            <person name="Cooper J."/>
            <person name="Damon W."/>
            <person name="Desjardin D."/>
            <person name="Finy P."/>
            <person name="Geml J."/>
            <person name="Haridas S."/>
            <person name="Hughes K."/>
            <person name="Justo A."/>
            <person name="Karasinski D."/>
            <person name="Kautmanova I."/>
            <person name="Kiss B."/>
            <person name="Kocsube S."/>
            <person name="Kotiranta H."/>
            <person name="LaButti K.M."/>
            <person name="Lechner B.E."/>
            <person name="Liimatainen K."/>
            <person name="Lipzen A."/>
            <person name="Lukacs Z."/>
            <person name="Mihaltcheva S."/>
            <person name="Morgado L.N."/>
            <person name="Niskanen T."/>
            <person name="Noordeloos M.E."/>
            <person name="Ohm R.A."/>
            <person name="Ortiz-Santana B."/>
            <person name="Ovrebo C."/>
            <person name="Racz N."/>
            <person name="Riley R."/>
            <person name="Savchenko A."/>
            <person name="Shiryaev A."/>
            <person name="Soop K."/>
            <person name="Spirin V."/>
            <person name="Szebenyi C."/>
            <person name="Tomsovsky M."/>
            <person name="Tulloss R.E."/>
            <person name="Uehling J."/>
            <person name="Grigoriev I.V."/>
            <person name="Vagvolgyi C."/>
            <person name="Papp T."/>
            <person name="Martin F.M."/>
            <person name="Miettinen O."/>
            <person name="Hibbett D.S."/>
            <person name="Nagy L.G."/>
        </authorList>
    </citation>
    <scope>NUCLEOTIDE SEQUENCE [LARGE SCALE GENOMIC DNA]</scope>
    <source>
        <strain evidence="2 3">HHB13444</strain>
    </source>
</reference>
<dbReference type="AlphaFoldDB" id="A0A5C3P4S5"/>
<dbReference type="STRING" id="1314778.A0A5C3P4S5"/>
<evidence type="ECO:0000313" key="2">
    <source>
        <dbReference type="EMBL" id="TFK83857.1"/>
    </source>
</evidence>
<keyword evidence="3" id="KW-1185">Reference proteome</keyword>
<dbReference type="InParanoid" id="A0A5C3P4S5"/>
<evidence type="ECO:0000313" key="3">
    <source>
        <dbReference type="Proteomes" id="UP000308197"/>
    </source>
</evidence>
<dbReference type="Proteomes" id="UP000308197">
    <property type="component" value="Unassembled WGS sequence"/>
</dbReference>
<name>A0A5C3P4S5_9APHY</name>
<feature type="non-terminal residue" evidence="2">
    <location>
        <position position="51"/>
    </location>
</feature>